<sequence>MFNMFAKDIGNRIVFIIIGLIALEKFIENDFECPCDKRFRTIIFILYLVTPATTAFTVTFFLASMPKTADSARGRRRQNTTTSSIYLSRFVFSFFSSFICTALFLSDGRYMACLHTELNGEYADSSPVPAWEWCDKKRILTDIQRNAHAWFYISKILGFSLMLILSVLALALKCCHPCLHSCCQHCCQDICSALCEDCCDECCKEFVPENEAHAPVSVEVTEM</sequence>
<feature type="transmembrane region" description="Helical" evidence="1">
    <location>
        <begin position="149"/>
        <end position="172"/>
    </location>
</feature>
<reference evidence="2" key="1">
    <citation type="submission" date="2023-03" db="EMBL/GenBank/DDBJ databases">
        <title>Electrophorus voltai genome.</title>
        <authorList>
            <person name="Bian C."/>
        </authorList>
    </citation>
    <scope>NUCLEOTIDE SEQUENCE</scope>
    <source>
        <strain evidence="2">CB-2022</strain>
        <tissue evidence="2">Muscle</tissue>
    </source>
</reference>
<comment type="caution">
    <text evidence="2">The sequence shown here is derived from an EMBL/GenBank/DDBJ whole genome shotgun (WGS) entry which is preliminary data.</text>
</comment>
<feature type="transmembrane region" description="Helical" evidence="1">
    <location>
        <begin position="9"/>
        <end position="27"/>
    </location>
</feature>
<dbReference type="Proteomes" id="UP001239994">
    <property type="component" value="Unassembled WGS sequence"/>
</dbReference>
<feature type="transmembrane region" description="Helical" evidence="1">
    <location>
        <begin position="84"/>
        <end position="105"/>
    </location>
</feature>
<keyword evidence="3" id="KW-1185">Reference proteome</keyword>
<name>A0AAD8ZQI5_9TELE</name>
<feature type="transmembrane region" description="Helical" evidence="1">
    <location>
        <begin position="39"/>
        <end position="63"/>
    </location>
</feature>
<accession>A0AAD8ZQI5</accession>
<dbReference type="EMBL" id="JAROKS010000005">
    <property type="protein sequence ID" value="KAK1803608.1"/>
    <property type="molecule type" value="Genomic_DNA"/>
</dbReference>
<keyword evidence="1" id="KW-0472">Membrane</keyword>
<evidence type="ECO:0000256" key="1">
    <source>
        <dbReference type="SAM" id="Phobius"/>
    </source>
</evidence>
<keyword evidence="1" id="KW-1133">Transmembrane helix</keyword>
<dbReference type="AlphaFoldDB" id="A0AAD8ZQI5"/>
<protein>
    <submittedName>
        <fullName evidence="2">Uncharacterized protein</fullName>
    </submittedName>
</protein>
<gene>
    <name evidence="2" type="ORF">P4O66_021024</name>
</gene>
<proteinExistence type="predicted"/>
<keyword evidence="1" id="KW-0812">Transmembrane</keyword>
<organism evidence="2 3">
    <name type="scientific">Electrophorus voltai</name>
    <dbReference type="NCBI Taxonomy" id="2609070"/>
    <lineage>
        <taxon>Eukaryota</taxon>
        <taxon>Metazoa</taxon>
        <taxon>Chordata</taxon>
        <taxon>Craniata</taxon>
        <taxon>Vertebrata</taxon>
        <taxon>Euteleostomi</taxon>
        <taxon>Actinopterygii</taxon>
        <taxon>Neopterygii</taxon>
        <taxon>Teleostei</taxon>
        <taxon>Ostariophysi</taxon>
        <taxon>Gymnotiformes</taxon>
        <taxon>Gymnotoidei</taxon>
        <taxon>Gymnotidae</taxon>
        <taxon>Electrophorus</taxon>
    </lineage>
</organism>
<evidence type="ECO:0000313" key="3">
    <source>
        <dbReference type="Proteomes" id="UP001239994"/>
    </source>
</evidence>
<evidence type="ECO:0000313" key="2">
    <source>
        <dbReference type="EMBL" id="KAK1803608.1"/>
    </source>
</evidence>